<name>A0A3M7BY09_HORWE</name>
<gene>
    <name evidence="2" type="ORF">D0865_10400</name>
</gene>
<evidence type="ECO:0000313" key="3">
    <source>
        <dbReference type="Proteomes" id="UP000270230"/>
    </source>
</evidence>
<protein>
    <submittedName>
        <fullName evidence="2">Uncharacterized protein</fullName>
    </submittedName>
</protein>
<proteinExistence type="predicted"/>
<dbReference type="Proteomes" id="UP000270230">
    <property type="component" value="Unassembled WGS sequence"/>
</dbReference>
<dbReference type="AlphaFoldDB" id="A0A3M7BY09"/>
<dbReference type="EMBL" id="QWIN01001021">
    <property type="protein sequence ID" value="RMY44671.1"/>
    <property type="molecule type" value="Genomic_DNA"/>
</dbReference>
<feature type="region of interest" description="Disordered" evidence="1">
    <location>
        <begin position="1"/>
        <end position="45"/>
    </location>
</feature>
<evidence type="ECO:0000313" key="2">
    <source>
        <dbReference type="EMBL" id="RMY44671.1"/>
    </source>
</evidence>
<dbReference type="OrthoDB" id="3819736at2759"/>
<accession>A0A3M7BY09</accession>
<comment type="caution">
    <text evidence="2">The sequence shown here is derived from an EMBL/GenBank/DDBJ whole genome shotgun (WGS) entry which is preliminary data.</text>
</comment>
<organism evidence="2 3">
    <name type="scientific">Hortaea werneckii</name>
    <name type="common">Black yeast</name>
    <name type="synonym">Cladosporium werneckii</name>
    <dbReference type="NCBI Taxonomy" id="91943"/>
    <lineage>
        <taxon>Eukaryota</taxon>
        <taxon>Fungi</taxon>
        <taxon>Dikarya</taxon>
        <taxon>Ascomycota</taxon>
        <taxon>Pezizomycotina</taxon>
        <taxon>Dothideomycetes</taxon>
        <taxon>Dothideomycetidae</taxon>
        <taxon>Mycosphaerellales</taxon>
        <taxon>Teratosphaeriaceae</taxon>
        <taxon>Hortaea</taxon>
    </lineage>
</organism>
<evidence type="ECO:0000256" key="1">
    <source>
        <dbReference type="SAM" id="MobiDB-lite"/>
    </source>
</evidence>
<sequence>MPRGGYDSTYIPKAPKAFGPQRPSPPSSIPSTPSSPSSPPSKVAIASDKKELTVNVGWDTLPFDGSGISNNAAVRLKNISRGEEDAQCSRSATDALIKAADAIGREDVAEYRERTSYDGWKRTQMDGL</sequence>
<reference evidence="2 3" key="1">
    <citation type="journal article" date="2018" name="BMC Genomics">
        <title>Genomic evidence for intraspecific hybridization in a clonal and extremely halotolerant yeast.</title>
        <authorList>
            <person name="Gostincar C."/>
            <person name="Stajich J.E."/>
            <person name="Zupancic J."/>
            <person name="Zalar P."/>
            <person name="Gunde-Cimerman N."/>
        </authorList>
    </citation>
    <scope>NUCLEOTIDE SEQUENCE [LARGE SCALE GENOMIC DNA]</scope>
    <source>
        <strain evidence="2 3">EXF-151</strain>
    </source>
</reference>